<dbReference type="Proteomes" id="UP000070250">
    <property type="component" value="Chromosome"/>
</dbReference>
<gene>
    <name evidence="1" type="ORF">ACG33_01185</name>
</gene>
<accession>A0A127F7Y8</accession>
<protein>
    <recommendedName>
        <fullName evidence="3">Nucleotidyl transferase AbiEii/AbiGii toxin family protein</fullName>
    </recommendedName>
</protein>
<organism evidence="1 2">
    <name type="scientific">Steroidobacter denitrificans</name>
    <dbReference type="NCBI Taxonomy" id="465721"/>
    <lineage>
        <taxon>Bacteria</taxon>
        <taxon>Pseudomonadati</taxon>
        <taxon>Pseudomonadota</taxon>
        <taxon>Gammaproteobacteria</taxon>
        <taxon>Steroidobacterales</taxon>
        <taxon>Steroidobacteraceae</taxon>
        <taxon>Steroidobacter</taxon>
    </lineage>
</organism>
<dbReference type="EMBL" id="CP011971">
    <property type="protein sequence ID" value="AMN45741.1"/>
    <property type="molecule type" value="Genomic_DNA"/>
</dbReference>
<dbReference type="OrthoDB" id="9152353at2"/>
<dbReference type="STRING" id="465721.ACG33_01185"/>
<dbReference type="Pfam" id="PF08843">
    <property type="entry name" value="AbiEii"/>
    <property type="match status" value="1"/>
</dbReference>
<keyword evidence="2" id="KW-1185">Reference proteome</keyword>
<evidence type="ECO:0008006" key="3">
    <source>
        <dbReference type="Google" id="ProtNLM"/>
    </source>
</evidence>
<dbReference type="AlphaFoldDB" id="A0A127F7Y8"/>
<dbReference type="KEGG" id="sdf:ACG33_01185"/>
<dbReference type="Gene3D" id="3.10.450.620">
    <property type="entry name" value="JHP933, nucleotidyltransferase-like core domain"/>
    <property type="match status" value="1"/>
</dbReference>
<evidence type="ECO:0000313" key="1">
    <source>
        <dbReference type="EMBL" id="AMN45741.1"/>
    </source>
</evidence>
<sequence length="252" mass="28773">MDSLTEVRNAFQERLLAAIYKARQPGELILKGGGAMKVRTESARFTKDIDLDHDPKRGLDSLVKSIRKAIEQSFVGGYKKIQVSEPKQTDAVARWKIRAAGPKGEEFQLTLEVSRRHEISMDDVESSLFQVRDKNFSARSYIDVYKSDKLVEMKLHALLDENRIAPRDIYDLDLLIGEGARPSEAGLAAIQDRYNDVADQLIKKMEAMPWEMFTSQTLPVVPDDLRSRITEREYGAMKDRILKEVMKWTAQP</sequence>
<proteinExistence type="predicted"/>
<name>A0A127F7Y8_STEDE</name>
<evidence type="ECO:0000313" key="2">
    <source>
        <dbReference type="Proteomes" id="UP000070250"/>
    </source>
</evidence>
<dbReference type="RefSeq" id="WP_066918011.1">
    <property type="nucleotide sequence ID" value="NZ_CP011971.1"/>
</dbReference>
<dbReference type="InterPro" id="IPR014942">
    <property type="entry name" value="AbiEii"/>
</dbReference>
<reference evidence="1 2" key="1">
    <citation type="submission" date="2015-06" db="EMBL/GenBank/DDBJ databases">
        <title>A Comprehensive Approach to Explore the Metabolic and Phylogenetic Diversity of Bacterial Steroid Degradation in the Environment: Testosterone as an Example.</title>
        <authorList>
            <person name="Yang F.-C."/>
            <person name="Chen Y.-L."/>
            <person name="Yu C.-P."/>
            <person name="Tang S.-L."/>
            <person name="Wang P.-H."/>
            <person name="Ismail W."/>
            <person name="Wang C.-H."/>
            <person name="Yang C.-Y."/>
            <person name="Chiang Y.-R."/>
        </authorList>
    </citation>
    <scope>NUCLEOTIDE SEQUENCE [LARGE SCALE GENOMIC DNA]</scope>
    <source>
        <strain evidence="1 2">DSM 18526</strain>
    </source>
</reference>